<evidence type="ECO:0000313" key="1">
    <source>
        <dbReference type="EMBL" id="KAK7324002.1"/>
    </source>
</evidence>
<evidence type="ECO:0000313" key="2">
    <source>
        <dbReference type="Proteomes" id="UP001367508"/>
    </source>
</evidence>
<reference evidence="1 2" key="1">
    <citation type="submission" date="2024-01" db="EMBL/GenBank/DDBJ databases">
        <title>The genomes of 5 underutilized Papilionoideae crops provide insights into root nodulation and disease resistanc.</title>
        <authorList>
            <person name="Jiang F."/>
        </authorList>
    </citation>
    <scope>NUCLEOTIDE SEQUENCE [LARGE SCALE GENOMIC DNA]</scope>
    <source>
        <strain evidence="1">LVBAO_FW01</strain>
        <tissue evidence="1">Leaves</tissue>
    </source>
</reference>
<keyword evidence="2" id="KW-1185">Reference proteome</keyword>
<protein>
    <submittedName>
        <fullName evidence="1">Uncharacterized protein</fullName>
    </submittedName>
</protein>
<dbReference type="Proteomes" id="UP001367508">
    <property type="component" value="Unassembled WGS sequence"/>
</dbReference>
<sequence length="282" mass="31599">MDHSKIPKDTSQKINGETCQASLEIIVKAIWGFSGGVPHYLSKMSPSSCLQAAKACEISYYSMVGMHMMSSCVLLKRATMVVSELNISDEAILRDLEKSCKEMIWKISAYNDSKAEEVKNTDQRAGVPLMLLPAQYLVHICGLEGFTPCLIQYTLRIAFQLLHLSLSISQLIDHHSAGMHELEALLCIKVVKGELGTWCLNCLNPHQIMAANQSNRNFKPTPDFVCKVMDVCMKKCSWLESQGVFLLNRNIRVSFRSYSPTGSTYSQLLNPFAKVERVAIKR</sequence>
<gene>
    <name evidence="1" type="ORF">VNO77_27507</name>
</gene>
<accession>A0AAN9Q6J0</accession>
<dbReference type="EMBL" id="JAYMYQ010000006">
    <property type="protein sequence ID" value="KAK7324002.1"/>
    <property type="molecule type" value="Genomic_DNA"/>
</dbReference>
<organism evidence="1 2">
    <name type="scientific">Canavalia gladiata</name>
    <name type="common">Sword bean</name>
    <name type="synonym">Dolichos gladiatus</name>
    <dbReference type="NCBI Taxonomy" id="3824"/>
    <lineage>
        <taxon>Eukaryota</taxon>
        <taxon>Viridiplantae</taxon>
        <taxon>Streptophyta</taxon>
        <taxon>Embryophyta</taxon>
        <taxon>Tracheophyta</taxon>
        <taxon>Spermatophyta</taxon>
        <taxon>Magnoliopsida</taxon>
        <taxon>eudicotyledons</taxon>
        <taxon>Gunneridae</taxon>
        <taxon>Pentapetalae</taxon>
        <taxon>rosids</taxon>
        <taxon>fabids</taxon>
        <taxon>Fabales</taxon>
        <taxon>Fabaceae</taxon>
        <taxon>Papilionoideae</taxon>
        <taxon>50 kb inversion clade</taxon>
        <taxon>NPAAA clade</taxon>
        <taxon>indigoferoid/millettioid clade</taxon>
        <taxon>Phaseoleae</taxon>
        <taxon>Canavalia</taxon>
    </lineage>
</organism>
<comment type="caution">
    <text evidence="1">The sequence shown here is derived from an EMBL/GenBank/DDBJ whole genome shotgun (WGS) entry which is preliminary data.</text>
</comment>
<dbReference type="AlphaFoldDB" id="A0AAN9Q6J0"/>
<name>A0AAN9Q6J0_CANGL</name>
<proteinExistence type="predicted"/>